<evidence type="ECO:0000313" key="1">
    <source>
        <dbReference type="EMBL" id="KAI3704479.1"/>
    </source>
</evidence>
<gene>
    <name evidence="1" type="ORF">L1987_74700</name>
</gene>
<protein>
    <submittedName>
        <fullName evidence="1">Uncharacterized protein</fullName>
    </submittedName>
</protein>
<name>A0ACB9A3E7_9ASTR</name>
<comment type="caution">
    <text evidence="1">The sequence shown here is derived from an EMBL/GenBank/DDBJ whole genome shotgun (WGS) entry which is preliminary data.</text>
</comment>
<proteinExistence type="predicted"/>
<keyword evidence="2" id="KW-1185">Reference proteome</keyword>
<reference evidence="2" key="1">
    <citation type="journal article" date="2022" name="Mol. Ecol. Resour.">
        <title>The genomes of chicory, endive, great burdock and yacon provide insights into Asteraceae palaeo-polyploidization history and plant inulin production.</title>
        <authorList>
            <person name="Fan W."/>
            <person name="Wang S."/>
            <person name="Wang H."/>
            <person name="Wang A."/>
            <person name="Jiang F."/>
            <person name="Liu H."/>
            <person name="Zhao H."/>
            <person name="Xu D."/>
            <person name="Zhang Y."/>
        </authorList>
    </citation>
    <scope>NUCLEOTIDE SEQUENCE [LARGE SCALE GENOMIC DNA]</scope>
    <source>
        <strain evidence="2">cv. Yunnan</strain>
    </source>
</reference>
<evidence type="ECO:0000313" key="2">
    <source>
        <dbReference type="Proteomes" id="UP001056120"/>
    </source>
</evidence>
<sequence>MDDQLLQTESTGNPSEIKFTELEKLKAIELPPYELEHVELQLDTREESLAFVDAVLWCCRPRSLTLRSSYSLTGFEDVVKFTYEKLLEQDDEGHTKIQIVWPFSSEAQKHLRDLKLPSMALPREEKTVSFIKEEVVQEEAG</sequence>
<organism evidence="1 2">
    <name type="scientific">Smallanthus sonchifolius</name>
    <dbReference type="NCBI Taxonomy" id="185202"/>
    <lineage>
        <taxon>Eukaryota</taxon>
        <taxon>Viridiplantae</taxon>
        <taxon>Streptophyta</taxon>
        <taxon>Embryophyta</taxon>
        <taxon>Tracheophyta</taxon>
        <taxon>Spermatophyta</taxon>
        <taxon>Magnoliopsida</taxon>
        <taxon>eudicotyledons</taxon>
        <taxon>Gunneridae</taxon>
        <taxon>Pentapetalae</taxon>
        <taxon>asterids</taxon>
        <taxon>campanulids</taxon>
        <taxon>Asterales</taxon>
        <taxon>Asteraceae</taxon>
        <taxon>Asteroideae</taxon>
        <taxon>Heliantheae alliance</taxon>
        <taxon>Millerieae</taxon>
        <taxon>Smallanthus</taxon>
    </lineage>
</organism>
<dbReference type="Proteomes" id="UP001056120">
    <property type="component" value="Linkage Group LG25"/>
</dbReference>
<dbReference type="EMBL" id="CM042042">
    <property type="protein sequence ID" value="KAI3704479.1"/>
    <property type="molecule type" value="Genomic_DNA"/>
</dbReference>
<accession>A0ACB9A3E7</accession>
<reference evidence="1 2" key="2">
    <citation type="journal article" date="2022" name="Mol. Ecol. Resour.">
        <title>The genomes of chicory, endive, great burdock and yacon provide insights into Asteraceae paleo-polyploidization history and plant inulin production.</title>
        <authorList>
            <person name="Fan W."/>
            <person name="Wang S."/>
            <person name="Wang H."/>
            <person name="Wang A."/>
            <person name="Jiang F."/>
            <person name="Liu H."/>
            <person name="Zhao H."/>
            <person name="Xu D."/>
            <person name="Zhang Y."/>
        </authorList>
    </citation>
    <scope>NUCLEOTIDE SEQUENCE [LARGE SCALE GENOMIC DNA]</scope>
    <source>
        <strain evidence="2">cv. Yunnan</strain>
        <tissue evidence="1">Leaves</tissue>
    </source>
</reference>